<evidence type="ECO:0000313" key="4">
    <source>
        <dbReference type="EMBL" id="MDF0603809.1"/>
    </source>
</evidence>
<feature type="domain" description="Flavodoxin-like" evidence="3">
    <location>
        <begin position="6"/>
        <end position="204"/>
    </location>
</feature>
<evidence type="ECO:0000259" key="3">
    <source>
        <dbReference type="PROSITE" id="PS50902"/>
    </source>
</evidence>
<keyword evidence="5" id="KW-1185">Reference proteome</keyword>
<dbReference type="AlphaFoldDB" id="A0AAE3NY54"/>
<evidence type="ECO:0000313" key="5">
    <source>
        <dbReference type="Proteomes" id="UP001220964"/>
    </source>
</evidence>
<dbReference type="PROSITE" id="PS50902">
    <property type="entry name" value="FLAVODOXIN_LIKE"/>
    <property type="match status" value="1"/>
</dbReference>
<evidence type="ECO:0000256" key="1">
    <source>
        <dbReference type="ARBA" id="ARBA00022630"/>
    </source>
</evidence>
<dbReference type="InterPro" id="IPR005025">
    <property type="entry name" value="FMN_Rdtase-like_dom"/>
</dbReference>
<dbReference type="SUPFAM" id="SSF52218">
    <property type="entry name" value="Flavoproteins"/>
    <property type="match status" value="1"/>
</dbReference>
<dbReference type="PANTHER" id="PTHR30546">
    <property type="entry name" value="FLAVODOXIN-RELATED PROTEIN WRBA-RELATED"/>
    <property type="match status" value="1"/>
</dbReference>
<organism evidence="4 5">
    <name type="scientific">Psychromarinibacter sediminicola</name>
    <dbReference type="NCBI Taxonomy" id="3033385"/>
    <lineage>
        <taxon>Bacteria</taxon>
        <taxon>Pseudomonadati</taxon>
        <taxon>Pseudomonadota</taxon>
        <taxon>Alphaproteobacteria</taxon>
        <taxon>Rhodobacterales</taxon>
        <taxon>Paracoccaceae</taxon>
        <taxon>Psychromarinibacter</taxon>
    </lineage>
</organism>
<keyword evidence="2" id="KW-0288">FMN</keyword>
<accession>A0AAE3NY54</accession>
<reference evidence="4" key="1">
    <citation type="submission" date="2023-03" db="EMBL/GenBank/DDBJ databases">
        <title>Multiphase analysis and comparison of six strains from genera Psychromarinibacter, Lutimaribacter, and Maritimibacter, including a novel species: Psychromarinibacter sediminicola sp. nov.</title>
        <authorList>
            <person name="Wang Y.-H."/>
            <person name="Ye M.-Q."/>
            <person name="Du Z.-J."/>
        </authorList>
    </citation>
    <scope>NUCLEOTIDE SEQUENCE</scope>
    <source>
        <strain evidence="4">C21-152</strain>
    </source>
</reference>
<dbReference type="InterPro" id="IPR008254">
    <property type="entry name" value="Flavodoxin/NO_synth"/>
</dbReference>
<sequence>MTAPKIAIVFYTTYGTNHQIALEAQKAAKQAGAEIRLRRVAETAPKEVVEGQDAWKAQLDKMQDIPEVSHDDMIWADGYFFISPTRYGNVASQMRAFIDTLGPIWQEGKLANKTFTASTSASTLHGGHETTLQGLYATAMHWGSVIVAPGYTDPIQFETGNPYGFSMVAGEIDDKSRKAIAHQSRRLVEMTAKLAASERVAEPA</sequence>
<dbReference type="GO" id="GO:0010181">
    <property type="term" value="F:FMN binding"/>
    <property type="evidence" value="ECO:0007669"/>
    <property type="project" value="InterPro"/>
</dbReference>
<dbReference type="Proteomes" id="UP001220964">
    <property type="component" value="Unassembled WGS sequence"/>
</dbReference>
<proteinExistence type="predicted"/>
<comment type="caution">
    <text evidence="4">The sequence shown here is derived from an EMBL/GenBank/DDBJ whole genome shotgun (WGS) entry which is preliminary data.</text>
</comment>
<name>A0AAE3NY54_9RHOB</name>
<dbReference type="GO" id="GO:0016020">
    <property type="term" value="C:membrane"/>
    <property type="evidence" value="ECO:0007669"/>
    <property type="project" value="TreeGrafter"/>
</dbReference>
<gene>
    <name evidence="4" type="ORF">P1J78_24140</name>
</gene>
<dbReference type="PANTHER" id="PTHR30546:SF23">
    <property type="entry name" value="FLAVOPROTEIN-LIKE PROTEIN YCP4-RELATED"/>
    <property type="match status" value="1"/>
</dbReference>
<protein>
    <submittedName>
        <fullName evidence="4">NAD(P)H-dependent oxidoreductase</fullName>
    </submittedName>
</protein>
<dbReference type="GO" id="GO:0003955">
    <property type="term" value="F:NAD(P)H dehydrogenase (quinone) activity"/>
    <property type="evidence" value="ECO:0007669"/>
    <property type="project" value="TreeGrafter"/>
</dbReference>
<dbReference type="EMBL" id="JARGYC010000141">
    <property type="protein sequence ID" value="MDF0603809.1"/>
    <property type="molecule type" value="Genomic_DNA"/>
</dbReference>
<dbReference type="Gene3D" id="3.40.50.360">
    <property type="match status" value="1"/>
</dbReference>
<dbReference type="InterPro" id="IPR029039">
    <property type="entry name" value="Flavoprotein-like_sf"/>
</dbReference>
<evidence type="ECO:0000256" key="2">
    <source>
        <dbReference type="ARBA" id="ARBA00022643"/>
    </source>
</evidence>
<keyword evidence="1" id="KW-0285">Flavoprotein</keyword>
<dbReference type="Pfam" id="PF03358">
    <property type="entry name" value="FMN_red"/>
    <property type="match status" value="1"/>
</dbReference>
<dbReference type="RefSeq" id="WP_275569919.1">
    <property type="nucleotide sequence ID" value="NZ_JARGYC010000141.1"/>
</dbReference>